<protein>
    <submittedName>
        <fullName evidence="2">Uncharacterized protein</fullName>
    </submittedName>
</protein>
<evidence type="ECO:0000313" key="3">
    <source>
        <dbReference type="Proteomes" id="UP000011939"/>
    </source>
</evidence>
<accession>M5IR50</accession>
<comment type="caution">
    <text evidence="2">The sequence shown here is derived from an EMBL/GenBank/DDBJ whole genome shotgun (WGS) entry which is preliminary data.</text>
</comment>
<name>M5IR50_9BACT</name>
<dbReference type="Proteomes" id="UP000011939">
    <property type="component" value="Unassembled WGS sequence"/>
</dbReference>
<evidence type="ECO:0000256" key="1">
    <source>
        <dbReference type="SAM" id="MobiDB-lite"/>
    </source>
</evidence>
<dbReference type="EMBL" id="AMZQ01000009">
    <property type="protein sequence ID" value="EKU10948.1"/>
    <property type="molecule type" value="Genomic_DNA"/>
</dbReference>
<evidence type="ECO:0000313" key="2">
    <source>
        <dbReference type="EMBL" id="EKU10948.1"/>
    </source>
</evidence>
<dbReference type="STRING" id="1244083.CSUNSWCD_2444"/>
<dbReference type="AlphaFoldDB" id="M5IR50"/>
<feature type="compositionally biased region" description="Basic residues" evidence="1">
    <location>
        <begin position="57"/>
        <end position="69"/>
    </location>
</feature>
<gene>
    <name evidence="2" type="ORF">CSUNSWCD_2444</name>
</gene>
<reference evidence="2 3" key="1">
    <citation type="journal article" date="2013" name="Genome Announc.">
        <title>Genome Sequence of Campylobacter showae UNSWCD, Isolated from a Patient with Crohn's Disease.</title>
        <authorList>
            <person name="Tay A.P."/>
            <person name="Kaakoush N.O."/>
            <person name="Deshpande N.P."/>
            <person name="Chen Z."/>
            <person name="Mitchell H."/>
            <person name="Wilkins M.R."/>
        </authorList>
    </citation>
    <scope>NUCLEOTIDE SEQUENCE [LARGE SCALE GENOMIC DNA]</scope>
    <source>
        <strain evidence="2 3">CSUNSWCD</strain>
    </source>
</reference>
<sequence>MKAVSMLAGISLALNDTSTLGGAPTLTPTKTRRSKAAFARSLITNGSKHKSQEIRANRRKAKIRSKRWK</sequence>
<organism evidence="2 3">
    <name type="scientific">Campylobacter showae CSUNSWCD</name>
    <dbReference type="NCBI Taxonomy" id="1244083"/>
    <lineage>
        <taxon>Bacteria</taxon>
        <taxon>Pseudomonadati</taxon>
        <taxon>Campylobacterota</taxon>
        <taxon>Epsilonproteobacteria</taxon>
        <taxon>Campylobacterales</taxon>
        <taxon>Campylobacteraceae</taxon>
        <taxon>Campylobacter</taxon>
    </lineage>
</organism>
<proteinExistence type="predicted"/>
<feature type="region of interest" description="Disordered" evidence="1">
    <location>
        <begin position="40"/>
        <end position="69"/>
    </location>
</feature>